<sequence>MFFAMLAVLCSMTIISSQAVGLVAVIVECYIHSDRGYYRSTDLWSTFIFLVLWIFRRRS</sequence>
<evidence type="ECO:0000256" key="2">
    <source>
        <dbReference type="SAM" id="SignalP"/>
    </source>
</evidence>
<organism evidence="3 4">
    <name type="scientific">Aegilops tauschii subsp. strangulata</name>
    <name type="common">Goatgrass</name>
    <dbReference type="NCBI Taxonomy" id="200361"/>
    <lineage>
        <taxon>Eukaryota</taxon>
        <taxon>Viridiplantae</taxon>
        <taxon>Streptophyta</taxon>
        <taxon>Embryophyta</taxon>
        <taxon>Tracheophyta</taxon>
        <taxon>Spermatophyta</taxon>
        <taxon>Magnoliopsida</taxon>
        <taxon>Liliopsida</taxon>
        <taxon>Poales</taxon>
        <taxon>Poaceae</taxon>
        <taxon>BOP clade</taxon>
        <taxon>Pooideae</taxon>
        <taxon>Triticodae</taxon>
        <taxon>Triticeae</taxon>
        <taxon>Triticinae</taxon>
        <taxon>Aegilops</taxon>
    </lineage>
</organism>
<reference evidence="3" key="4">
    <citation type="submission" date="2019-03" db="UniProtKB">
        <authorList>
            <consortium name="EnsemblPlants"/>
        </authorList>
    </citation>
    <scope>IDENTIFICATION</scope>
</reference>
<evidence type="ECO:0000256" key="1">
    <source>
        <dbReference type="SAM" id="Phobius"/>
    </source>
</evidence>
<evidence type="ECO:0000313" key="3">
    <source>
        <dbReference type="EnsemblPlants" id="AET2Gv20240900.3"/>
    </source>
</evidence>
<proteinExistence type="predicted"/>
<evidence type="ECO:0000313" key="4">
    <source>
        <dbReference type="Proteomes" id="UP000015105"/>
    </source>
</evidence>
<keyword evidence="1" id="KW-1133">Transmembrane helix</keyword>
<dbReference type="Gramene" id="AET2Gv20240900.3">
    <property type="protein sequence ID" value="AET2Gv20240900.3"/>
    <property type="gene ID" value="AET2Gv20240900"/>
</dbReference>
<keyword evidence="1" id="KW-0812">Transmembrane</keyword>
<name>A0A453ARS3_AEGTS</name>
<feature type="transmembrane region" description="Helical" evidence="1">
    <location>
        <begin position="37"/>
        <end position="55"/>
    </location>
</feature>
<keyword evidence="4" id="KW-1185">Reference proteome</keyword>
<keyword evidence="2" id="KW-0732">Signal</keyword>
<reference evidence="3" key="3">
    <citation type="journal article" date="2017" name="Nature">
        <title>Genome sequence of the progenitor of the wheat D genome Aegilops tauschii.</title>
        <authorList>
            <person name="Luo M.C."/>
            <person name="Gu Y.Q."/>
            <person name="Puiu D."/>
            <person name="Wang H."/>
            <person name="Twardziok S.O."/>
            <person name="Deal K.R."/>
            <person name="Huo N."/>
            <person name="Zhu T."/>
            <person name="Wang L."/>
            <person name="Wang Y."/>
            <person name="McGuire P.E."/>
            <person name="Liu S."/>
            <person name="Long H."/>
            <person name="Ramasamy R.K."/>
            <person name="Rodriguez J.C."/>
            <person name="Van S.L."/>
            <person name="Yuan L."/>
            <person name="Wang Z."/>
            <person name="Xia Z."/>
            <person name="Xiao L."/>
            <person name="Anderson O.D."/>
            <person name="Ouyang S."/>
            <person name="Liang Y."/>
            <person name="Zimin A.V."/>
            <person name="Pertea G."/>
            <person name="Qi P."/>
            <person name="Bennetzen J.L."/>
            <person name="Dai X."/>
            <person name="Dawson M.W."/>
            <person name="Muller H.G."/>
            <person name="Kugler K."/>
            <person name="Rivarola-Duarte L."/>
            <person name="Spannagl M."/>
            <person name="Mayer K.F.X."/>
            <person name="Lu F.H."/>
            <person name="Bevan M.W."/>
            <person name="Leroy P."/>
            <person name="Li P."/>
            <person name="You F.M."/>
            <person name="Sun Q."/>
            <person name="Liu Z."/>
            <person name="Lyons E."/>
            <person name="Wicker T."/>
            <person name="Salzberg S.L."/>
            <person name="Devos K.M."/>
            <person name="Dvorak J."/>
        </authorList>
    </citation>
    <scope>NUCLEOTIDE SEQUENCE [LARGE SCALE GENOMIC DNA]</scope>
    <source>
        <strain evidence="3">cv. AL8/78</strain>
    </source>
</reference>
<accession>A0A453ARS3</accession>
<reference evidence="4" key="1">
    <citation type="journal article" date="2014" name="Science">
        <title>Ancient hybridizations among the ancestral genomes of bread wheat.</title>
        <authorList>
            <consortium name="International Wheat Genome Sequencing Consortium,"/>
            <person name="Marcussen T."/>
            <person name="Sandve S.R."/>
            <person name="Heier L."/>
            <person name="Spannagl M."/>
            <person name="Pfeifer M."/>
            <person name="Jakobsen K.S."/>
            <person name="Wulff B.B."/>
            <person name="Steuernagel B."/>
            <person name="Mayer K.F."/>
            <person name="Olsen O.A."/>
        </authorList>
    </citation>
    <scope>NUCLEOTIDE SEQUENCE [LARGE SCALE GENOMIC DNA]</scope>
    <source>
        <strain evidence="4">cv. AL8/78</strain>
    </source>
</reference>
<protein>
    <submittedName>
        <fullName evidence="3">Uncharacterized protein</fullName>
    </submittedName>
</protein>
<dbReference type="Proteomes" id="UP000015105">
    <property type="component" value="Chromosome 2D"/>
</dbReference>
<dbReference type="EnsemblPlants" id="AET2Gv20240900.3">
    <property type="protein sequence ID" value="AET2Gv20240900.3"/>
    <property type="gene ID" value="AET2Gv20240900"/>
</dbReference>
<reference evidence="4" key="2">
    <citation type="journal article" date="2017" name="Nat. Plants">
        <title>The Aegilops tauschii genome reveals multiple impacts of transposons.</title>
        <authorList>
            <person name="Zhao G."/>
            <person name="Zou C."/>
            <person name="Li K."/>
            <person name="Wang K."/>
            <person name="Li T."/>
            <person name="Gao L."/>
            <person name="Zhang X."/>
            <person name="Wang H."/>
            <person name="Yang Z."/>
            <person name="Liu X."/>
            <person name="Jiang W."/>
            <person name="Mao L."/>
            <person name="Kong X."/>
            <person name="Jiao Y."/>
            <person name="Jia J."/>
        </authorList>
    </citation>
    <scope>NUCLEOTIDE SEQUENCE [LARGE SCALE GENOMIC DNA]</scope>
    <source>
        <strain evidence="4">cv. AL8/78</strain>
    </source>
</reference>
<reference evidence="3" key="5">
    <citation type="journal article" date="2021" name="G3 (Bethesda)">
        <title>Aegilops tauschii genome assembly Aet v5.0 features greater sequence contiguity and improved annotation.</title>
        <authorList>
            <person name="Wang L."/>
            <person name="Zhu T."/>
            <person name="Rodriguez J.C."/>
            <person name="Deal K.R."/>
            <person name="Dubcovsky J."/>
            <person name="McGuire P.E."/>
            <person name="Lux T."/>
            <person name="Spannagl M."/>
            <person name="Mayer K.F.X."/>
            <person name="Baldrich P."/>
            <person name="Meyers B.C."/>
            <person name="Huo N."/>
            <person name="Gu Y.Q."/>
            <person name="Zhou H."/>
            <person name="Devos K.M."/>
            <person name="Bennetzen J.L."/>
            <person name="Unver T."/>
            <person name="Budak H."/>
            <person name="Gulick P.J."/>
            <person name="Galiba G."/>
            <person name="Kalapos B."/>
            <person name="Nelson D.R."/>
            <person name="Li P."/>
            <person name="You F.M."/>
            <person name="Luo M.C."/>
            <person name="Dvorak J."/>
        </authorList>
    </citation>
    <scope>NUCLEOTIDE SEQUENCE [LARGE SCALE GENOMIC DNA]</scope>
    <source>
        <strain evidence="3">cv. AL8/78</strain>
    </source>
</reference>
<feature type="chain" id="PRO_5019114957" evidence="2">
    <location>
        <begin position="20"/>
        <end position="59"/>
    </location>
</feature>
<feature type="signal peptide" evidence="2">
    <location>
        <begin position="1"/>
        <end position="19"/>
    </location>
</feature>
<dbReference type="AlphaFoldDB" id="A0A453ARS3"/>
<keyword evidence="1" id="KW-0472">Membrane</keyword>